<gene>
    <name evidence="2" type="ORF">C493_12374</name>
</gene>
<evidence type="ECO:0000256" key="1">
    <source>
        <dbReference type="SAM" id="MobiDB-lite"/>
    </source>
</evidence>
<dbReference type="AlphaFoldDB" id="L9WZY9"/>
<reference evidence="2 3" key="1">
    <citation type="journal article" date="2014" name="PLoS Genet.">
        <title>Phylogenetically driven sequencing of extremely halophilic archaea reveals strategies for static and dynamic osmo-response.</title>
        <authorList>
            <person name="Becker E.A."/>
            <person name="Seitzer P.M."/>
            <person name="Tritt A."/>
            <person name="Larsen D."/>
            <person name="Krusor M."/>
            <person name="Yao A.I."/>
            <person name="Wu D."/>
            <person name="Madern D."/>
            <person name="Eisen J.A."/>
            <person name="Darling A.E."/>
            <person name="Facciotti M.T."/>
        </authorList>
    </citation>
    <scope>NUCLEOTIDE SEQUENCE [LARGE SCALE GENOMIC DNA]</scope>
    <source>
        <strain evidence="2 3">JCM 12255</strain>
    </source>
</reference>
<dbReference type="OrthoDB" id="318633at2157"/>
<protein>
    <recommendedName>
        <fullName evidence="4">DUF4177 domain-containing protein</fullName>
    </recommendedName>
</protein>
<dbReference type="RefSeq" id="WP_007259753.1">
    <property type="nucleotide sequence ID" value="NZ_AOHZ01000055.1"/>
</dbReference>
<organism evidence="2 3">
    <name type="scientific">Natronolimnohabitans innermongolicus JCM 12255</name>
    <dbReference type="NCBI Taxonomy" id="1227499"/>
    <lineage>
        <taxon>Archaea</taxon>
        <taxon>Methanobacteriati</taxon>
        <taxon>Methanobacteriota</taxon>
        <taxon>Stenosarchaea group</taxon>
        <taxon>Halobacteria</taxon>
        <taxon>Halobacteriales</taxon>
        <taxon>Natrialbaceae</taxon>
        <taxon>Natronolimnohabitans</taxon>
    </lineage>
</organism>
<name>L9WZY9_9EURY</name>
<dbReference type="eggNOG" id="arCOG03953">
    <property type="taxonomic scope" value="Archaea"/>
</dbReference>
<proteinExistence type="predicted"/>
<evidence type="ECO:0008006" key="4">
    <source>
        <dbReference type="Google" id="ProtNLM"/>
    </source>
</evidence>
<keyword evidence="3" id="KW-1185">Reference proteome</keyword>
<feature type="compositionally biased region" description="Polar residues" evidence="1">
    <location>
        <begin position="1"/>
        <end position="10"/>
    </location>
</feature>
<accession>L9WZY9</accession>
<feature type="region of interest" description="Disordered" evidence="1">
    <location>
        <begin position="1"/>
        <end position="27"/>
    </location>
</feature>
<dbReference type="STRING" id="1227499.C493_12374"/>
<evidence type="ECO:0000313" key="3">
    <source>
        <dbReference type="Proteomes" id="UP000011602"/>
    </source>
</evidence>
<dbReference type="Proteomes" id="UP000011602">
    <property type="component" value="Unassembled WGS sequence"/>
</dbReference>
<sequence>MADTTVTQWEYETARPPRDPTMEEASDPEDLLNEYGSDGWELIDTIDYSGGGTKYLVFRRPVDEGRDE</sequence>
<evidence type="ECO:0000313" key="2">
    <source>
        <dbReference type="EMBL" id="ELY54766.1"/>
    </source>
</evidence>
<feature type="compositionally biased region" description="Basic and acidic residues" evidence="1">
    <location>
        <begin position="12"/>
        <end position="21"/>
    </location>
</feature>
<dbReference type="EMBL" id="AOHZ01000055">
    <property type="protein sequence ID" value="ELY54766.1"/>
    <property type="molecule type" value="Genomic_DNA"/>
</dbReference>
<comment type="caution">
    <text evidence="2">The sequence shown here is derived from an EMBL/GenBank/DDBJ whole genome shotgun (WGS) entry which is preliminary data.</text>
</comment>